<dbReference type="OrthoDB" id="7632164at2"/>
<evidence type="ECO:0000313" key="2">
    <source>
        <dbReference type="EMBL" id="PKR87800.1"/>
    </source>
</evidence>
<dbReference type="EMBL" id="PJNW01000016">
    <property type="protein sequence ID" value="PKR87800.1"/>
    <property type="molecule type" value="Genomic_DNA"/>
</dbReference>
<organism evidence="2 3">
    <name type="scientific">Pleomorphomonas diazotrophica</name>
    <dbReference type="NCBI Taxonomy" id="1166257"/>
    <lineage>
        <taxon>Bacteria</taxon>
        <taxon>Pseudomonadati</taxon>
        <taxon>Pseudomonadota</taxon>
        <taxon>Alphaproteobacteria</taxon>
        <taxon>Hyphomicrobiales</taxon>
        <taxon>Pleomorphomonadaceae</taxon>
        <taxon>Pleomorphomonas</taxon>
    </lineage>
</organism>
<evidence type="ECO:0000256" key="1">
    <source>
        <dbReference type="SAM" id="Phobius"/>
    </source>
</evidence>
<dbReference type="RefSeq" id="WP_101290923.1">
    <property type="nucleotide sequence ID" value="NZ_PJNW01000016.1"/>
</dbReference>
<sequence length="140" mass="14699">MTPERFRQIVEAYGATPQRWPEGERTAAEAFARTNPGMQAMLAREASLDSMLGAYQVAPAGSALVGAVIASARRRRPGLSWMAIGQGFGIVGAGLAGVITGAFLMTAYAPPPSSFAEDDDQPILTSFDVGDSAYDLGDDQ</sequence>
<protein>
    <submittedName>
        <fullName evidence="2">Uncharacterized protein</fullName>
    </submittedName>
</protein>
<evidence type="ECO:0000313" key="3">
    <source>
        <dbReference type="Proteomes" id="UP000233491"/>
    </source>
</evidence>
<keyword evidence="3" id="KW-1185">Reference proteome</keyword>
<keyword evidence="1" id="KW-0812">Transmembrane</keyword>
<keyword evidence="1" id="KW-0472">Membrane</keyword>
<comment type="caution">
    <text evidence="2">The sequence shown here is derived from an EMBL/GenBank/DDBJ whole genome shotgun (WGS) entry which is preliminary data.</text>
</comment>
<accession>A0A1I4TZW6</accession>
<gene>
    <name evidence="2" type="ORF">CXZ10_18955</name>
</gene>
<dbReference type="AlphaFoldDB" id="A0A1I4TZW6"/>
<proteinExistence type="predicted"/>
<keyword evidence="1" id="KW-1133">Transmembrane helix</keyword>
<dbReference type="Proteomes" id="UP000233491">
    <property type="component" value="Unassembled WGS sequence"/>
</dbReference>
<name>A0A1I4TZW6_9HYPH</name>
<feature type="transmembrane region" description="Helical" evidence="1">
    <location>
        <begin position="84"/>
        <end position="109"/>
    </location>
</feature>
<reference evidence="2 3" key="1">
    <citation type="submission" date="2017-12" db="EMBL/GenBank/DDBJ databases">
        <title>Anaerobic carbon monoxide metabolism by Pleomorphomonas carboxyditropha sp. nov., a new mesophilic hydrogenogenic carboxidotroph.</title>
        <authorList>
            <person name="Esquivel-Elizondo S."/>
            <person name="Krajmalnik-Brown R."/>
        </authorList>
    </citation>
    <scope>NUCLEOTIDE SEQUENCE [LARGE SCALE GENOMIC DNA]</scope>
    <source>
        <strain evidence="2 3">R5-392</strain>
    </source>
</reference>